<evidence type="ECO:0000256" key="1">
    <source>
        <dbReference type="ARBA" id="ARBA00001206"/>
    </source>
</evidence>
<dbReference type="PANTHER" id="PTHR34265:SF1">
    <property type="entry name" value="TYPE III PANTOTHENATE KINASE"/>
    <property type="match status" value="1"/>
</dbReference>
<keyword evidence="11 16" id="KW-0067">ATP-binding</keyword>
<comment type="cofactor">
    <cofactor evidence="16">
        <name>NH4(+)</name>
        <dbReference type="ChEBI" id="CHEBI:28938"/>
    </cofactor>
    <cofactor evidence="16">
        <name>K(+)</name>
        <dbReference type="ChEBI" id="CHEBI:29103"/>
    </cofactor>
    <text evidence="16">A monovalent cation. Ammonium or potassium.</text>
</comment>
<feature type="binding site" evidence="16">
    <location>
        <begin position="103"/>
        <end position="106"/>
    </location>
    <ligand>
        <name>substrate</name>
    </ligand>
</feature>
<dbReference type="GO" id="GO:0005737">
    <property type="term" value="C:cytoplasm"/>
    <property type="evidence" value="ECO:0007669"/>
    <property type="project" value="UniProtKB-SubCell"/>
</dbReference>
<dbReference type="SUPFAM" id="SSF53067">
    <property type="entry name" value="Actin-like ATPase domain"/>
    <property type="match status" value="2"/>
</dbReference>
<feature type="binding site" evidence="16">
    <location>
        <position position="180"/>
    </location>
    <ligand>
        <name>substrate</name>
    </ligand>
</feature>
<dbReference type="EMBL" id="JAALLT010000003">
    <property type="protein sequence ID" value="NGP77076.1"/>
    <property type="molecule type" value="Genomic_DNA"/>
</dbReference>
<dbReference type="PANTHER" id="PTHR34265">
    <property type="entry name" value="TYPE III PANTOTHENATE KINASE"/>
    <property type="match status" value="1"/>
</dbReference>
<sequence>MNDIIPPKDTILYLDIGNSSIKAAYKEDLNWTRPDSFKIRNASELVEWINRHHMDFGMVVIVSVVNDTTQAIVDRLEINKVRVLTVEDIPSDLLDYKTPDTLGIDRFFACYGAVAQTSKPVVVIDAGTACTVDYMSGDFVFRGGVIMPGIGILEKALRDYAPNLPAVLRTIPEEWPGKSTKTSLRWGLYGSFSDSIQGALEKHEERFDGFEIFITGGSAEWLSSILPGEPKVRPMLIFEGIQYFLEDHFK</sequence>
<reference evidence="17 18" key="1">
    <citation type="submission" date="2020-02" db="EMBL/GenBank/DDBJ databases">
        <title>Balneolaceae bacterium YR4-1, complete genome.</title>
        <authorList>
            <person name="Li Y."/>
            <person name="Wu S."/>
        </authorList>
    </citation>
    <scope>NUCLEOTIDE SEQUENCE [LARGE SCALE GENOMIC DNA]</scope>
    <source>
        <strain evidence="17 18">YR4-1</strain>
    </source>
</reference>
<feature type="binding site" evidence="16">
    <location>
        <begin position="15"/>
        <end position="22"/>
    </location>
    <ligand>
        <name>ATP</name>
        <dbReference type="ChEBI" id="CHEBI:30616"/>
    </ligand>
</feature>
<dbReference type="EC" id="2.7.1.33" evidence="6 16"/>
<dbReference type="CDD" id="cd24015">
    <property type="entry name" value="ASKHA_NBD_PanK-III"/>
    <property type="match status" value="1"/>
</dbReference>
<evidence type="ECO:0000256" key="13">
    <source>
        <dbReference type="ARBA" id="ARBA00022993"/>
    </source>
</evidence>
<evidence type="ECO:0000256" key="6">
    <source>
        <dbReference type="ARBA" id="ARBA00012102"/>
    </source>
</evidence>
<dbReference type="Gene3D" id="3.30.420.40">
    <property type="match status" value="2"/>
</dbReference>
<accession>A0A6M1SYR2</accession>
<keyword evidence="13 16" id="KW-0173">Coenzyme A biosynthesis</keyword>
<feature type="binding site" evidence="16">
    <location>
        <position position="125"/>
    </location>
    <ligand>
        <name>K(+)</name>
        <dbReference type="ChEBI" id="CHEBI:29103"/>
    </ligand>
</feature>
<dbReference type="GO" id="GO:0005524">
    <property type="term" value="F:ATP binding"/>
    <property type="evidence" value="ECO:0007669"/>
    <property type="project" value="UniProtKB-UniRule"/>
</dbReference>
<evidence type="ECO:0000256" key="7">
    <source>
        <dbReference type="ARBA" id="ARBA00022490"/>
    </source>
</evidence>
<dbReference type="GO" id="GO:0046872">
    <property type="term" value="F:metal ion binding"/>
    <property type="evidence" value="ECO:0007669"/>
    <property type="project" value="UniProtKB-KW"/>
</dbReference>
<protein>
    <recommendedName>
        <fullName evidence="15 16">Type III pantothenate kinase</fullName>
        <ecNumber evidence="6 16">2.7.1.33</ecNumber>
    </recommendedName>
    <alternativeName>
        <fullName evidence="16">PanK-III</fullName>
    </alternativeName>
    <alternativeName>
        <fullName evidence="16">Pantothenic acid kinase</fullName>
    </alternativeName>
</protein>
<evidence type="ECO:0000256" key="3">
    <source>
        <dbReference type="ARBA" id="ARBA00004496"/>
    </source>
</evidence>
<comment type="subunit">
    <text evidence="5 16">Homodimer.</text>
</comment>
<organism evidence="17 18">
    <name type="scientific">Halalkalibaculum roseum</name>
    <dbReference type="NCBI Taxonomy" id="2709311"/>
    <lineage>
        <taxon>Bacteria</taxon>
        <taxon>Pseudomonadati</taxon>
        <taxon>Balneolota</taxon>
        <taxon>Balneolia</taxon>
        <taxon>Balneolales</taxon>
        <taxon>Balneolaceae</taxon>
        <taxon>Halalkalibaculum</taxon>
    </lineage>
</organism>
<evidence type="ECO:0000256" key="15">
    <source>
        <dbReference type="ARBA" id="ARBA00040883"/>
    </source>
</evidence>
<dbReference type="UniPathway" id="UPA00241">
    <property type="reaction ID" value="UER00352"/>
</dbReference>
<keyword evidence="12 16" id="KW-0630">Potassium</keyword>
<evidence type="ECO:0000256" key="5">
    <source>
        <dbReference type="ARBA" id="ARBA00011738"/>
    </source>
</evidence>
<evidence type="ECO:0000256" key="16">
    <source>
        <dbReference type="HAMAP-Rule" id="MF_01274"/>
    </source>
</evidence>
<comment type="pathway">
    <text evidence="4 16">Cofactor biosynthesis; coenzyme A biosynthesis; CoA from (R)-pantothenate: step 1/5.</text>
</comment>
<comment type="function">
    <text evidence="16">Catalyzes the phosphorylation of pantothenate (Pan), the first step in CoA biosynthesis.</text>
</comment>
<keyword evidence="16" id="KW-0479">Metal-binding</keyword>
<feature type="active site" description="Proton acceptor" evidence="16">
    <location>
        <position position="105"/>
    </location>
</feature>
<comment type="similarity">
    <text evidence="14 16">Belongs to the type III pantothenate kinase family.</text>
</comment>
<name>A0A6M1SYR2_9BACT</name>
<comment type="cofactor">
    <cofactor evidence="2">
        <name>K(+)</name>
        <dbReference type="ChEBI" id="CHEBI:29103"/>
    </cofactor>
</comment>
<evidence type="ECO:0000256" key="2">
    <source>
        <dbReference type="ARBA" id="ARBA00001958"/>
    </source>
</evidence>
<feature type="binding site" evidence="16">
    <location>
        <position position="96"/>
    </location>
    <ligand>
        <name>substrate</name>
    </ligand>
</feature>
<evidence type="ECO:0000256" key="10">
    <source>
        <dbReference type="ARBA" id="ARBA00022777"/>
    </source>
</evidence>
<feature type="binding site" evidence="16">
    <location>
        <position position="128"/>
    </location>
    <ligand>
        <name>ATP</name>
        <dbReference type="ChEBI" id="CHEBI:30616"/>
    </ligand>
</feature>
<dbReference type="Pfam" id="PF03309">
    <property type="entry name" value="Pan_kinase"/>
    <property type="match status" value="1"/>
</dbReference>
<dbReference type="InterPro" id="IPR004619">
    <property type="entry name" value="Type_III_PanK"/>
</dbReference>
<evidence type="ECO:0000256" key="9">
    <source>
        <dbReference type="ARBA" id="ARBA00022741"/>
    </source>
</evidence>
<keyword evidence="7 16" id="KW-0963">Cytoplasm</keyword>
<dbReference type="AlphaFoldDB" id="A0A6M1SYR2"/>
<comment type="subcellular location">
    <subcellularLocation>
        <location evidence="3 16">Cytoplasm</location>
    </subcellularLocation>
</comment>
<gene>
    <name evidence="16" type="primary">coaX</name>
    <name evidence="17" type="ORF">G3570_10560</name>
</gene>
<comment type="caution">
    <text evidence="17">The sequence shown here is derived from an EMBL/GenBank/DDBJ whole genome shotgun (WGS) entry which is preliminary data.</text>
</comment>
<evidence type="ECO:0000313" key="18">
    <source>
        <dbReference type="Proteomes" id="UP000473278"/>
    </source>
</evidence>
<evidence type="ECO:0000256" key="8">
    <source>
        <dbReference type="ARBA" id="ARBA00022679"/>
    </source>
</evidence>
<keyword evidence="8 16" id="KW-0808">Transferase</keyword>
<evidence type="ECO:0000256" key="4">
    <source>
        <dbReference type="ARBA" id="ARBA00005225"/>
    </source>
</evidence>
<keyword evidence="18" id="KW-1185">Reference proteome</keyword>
<proteinExistence type="inferred from homology"/>
<dbReference type="Proteomes" id="UP000473278">
    <property type="component" value="Unassembled WGS sequence"/>
</dbReference>
<evidence type="ECO:0000313" key="17">
    <source>
        <dbReference type="EMBL" id="NGP77076.1"/>
    </source>
</evidence>
<dbReference type="GO" id="GO:0015937">
    <property type="term" value="P:coenzyme A biosynthetic process"/>
    <property type="evidence" value="ECO:0007669"/>
    <property type="project" value="UniProtKB-UniRule"/>
</dbReference>
<evidence type="ECO:0000256" key="14">
    <source>
        <dbReference type="ARBA" id="ARBA00038036"/>
    </source>
</evidence>
<dbReference type="InterPro" id="IPR043129">
    <property type="entry name" value="ATPase_NBD"/>
</dbReference>
<keyword evidence="9 16" id="KW-0547">Nucleotide-binding</keyword>
<keyword evidence="10 16" id="KW-0418">Kinase</keyword>
<evidence type="ECO:0000256" key="11">
    <source>
        <dbReference type="ARBA" id="ARBA00022840"/>
    </source>
</evidence>
<dbReference type="HAMAP" id="MF_01274">
    <property type="entry name" value="Pantothen_kinase_3"/>
    <property type="match status" value="1"/>
</dbReference>
<dbReference type="NCBIfam" id="TIGR00671">
    <property type="entry name" value="baf"/>
    <property type="match status" value="1"/>
</dbReference>
<dbReference type="GO" id="GO:0004594">
    <property type="term" value="F:pantothenate kinase activity"/>
    <property type="evidence" value="ECO:0007669"/>
    <property type="project" value="UniProtKB-UniRule"/>
</dbReference>
<dbReference type="RefSeq" id="WP_165142086.1">
    <property type="nucleotide sequence ID" value="NZ_JAALLT010000003.1"/>
</dbReference>
<comment type="catalytic activity">
    <reaction evidence="1 16">
        <text>(R)-pantothenate + ATP = (R)-4'-phosphopantothenate + ADP + H(+)</text>
        <dbReference type="Rhea" id="RHEA:16373"/>
        <dbReference type="ChEBI" id="CHEBI:10986"/>
        <dbReference type="ChEBI" id="CHEBI:15378"/>
        <dbReference type="ChEBI" id="CHEBI:29032"/>
        <dbReference type="ChEBI" id="CHEBI:30616"/>
        <dbReference type="ChEBI" id="CHEBI:456216"/>
        <dbReference type="EC" id="2.7.1.33"/>
    </reaction>
</comment>
<evidence type="ECO:0000256" key="12">
    <source>
        <dbReference type="ARBA" id="ARBA00022958"/>
    </source>
</evidence>